<comment type="caution">
    <text evidence="1">The sequence shown here is derived from an EMBL/GenBank/DDBJ whole genome shotgun (WGS) entry which is preliminary data.</text>
</comment>
<dbReference type="EMBL" id="BMAR01000036">
    <property type="protein sequence ID" value="GFR50211.1"/>
    <property type="molecule type" value="Genomic_DNA"/>
</dbReference>
<organism evidence="1 2">
    <name type="scientific">Astrephomene gubernaculifera</name>
    <dbReference type="NCBI Taxonomy" id="47775"/>
    <lineage>
        <taxon>Eukaryota</taxon>
        <taxon>Viridiplantae</taxon>
        <taxon>Chlorophyta</taxon>
        <taxon>core chlorophytes</taxon>
        <taxon>Chlorophyceae</taxon>
        <taxon>CS clade</taxon>
        <taxon>Chlamydomonadales</taxon>
        <taxon>Astrephomenaceae</taxon>
        <taxon>Astrephomene</taxon>
    </lineage>
</organism>
<keyword evidence="2" id="KW-1185">Reference proteome</keyword>
<proteinExistence type="predicted"/>
<gene>
    <name evidence="1" type="ORF">Agub_g12388</name>
</gene>
<accession>A0AAD3HRG5</accession>
<dbReference type="Proteomes" id="UP001054857">
    <property type="component" value="Unassembled WGS sequence"/>
</dbReference>
<protein>
    <submittedName>
        <fullName evidence="1">Uncharacterized protein</fullName>
    </submittedName>
</protein>
<sequence length="147" mass="16152">MLRCLRTPHLHLRLSKHSRQHAIHTCRKCIIVHSRDSLNLNNATGTVARQLRWEEQIALGRLVIRPLEQSDIQAAGVVLARAFAGSSEAVALDGVLDDIQGVLHDALAQHEDGGLQQLPEIFLIARLYPGDPRVTALPPGQDSRLVG</sequence>
<evidence type="ECO:0000313" key="2">
    <source>
        <dbReference type="Proteomes" id="UP001054857"/>
    </source>
</evidence>
<evidence type="ECO:0000313" key="1">
    <source>
        <dbReference type="EMBL" id="GFR50211.1"/>
    </source>
</evidence>
<name>A0AAD3HRG5_9CHLO</name>
<feature type="non-terminal residue" evidence="1">
    <location>
        <position position="147"/>
    </location>
</feature>
<dbReference type="AlphaFoldDB" id="A0AAD3HRG5"/>
<reference evidence="1 2" key="1">
    <citation type="journal article" date="2021" name="Sci. Rep.">
        <title>Genome sequencing of the multicellular alga Astrephomene provides insights into convergent evolution of germ-soma differentiation.</title>
        <authorList>
            <person name="Yamashita S."/>
            <person name="Yamamoto K."/>
            <person name="Matsuzaki R."/>
            <person name="Suzuki S."/>
            <person name="Yamaguchi H."/>
            <person name="Hirooka S."/>
            <person name="Minakuchi Y."/>
            <person name="Miyagishima S."/>
            <person name="Kawachi M."/>
            <person name="Toyoda A."/>
            <person name="Nozaki H."/>
        </authorList>
    </citation>
    <scope>NUCLEOTIDE SEQUENCE [LARGE SCALE GENOMIC DNA]</scope>
    <source>
        <strain evidence="1 2">NIES-4017</strain>
    </source>
</reference>